<name>E4X9R0_OIKDI</name>
<proteinExistence type="predicted"/>
<evidence type="ECO:0000313" key="1">
    <source>
        <dbReference type="EMBL" id="CBY08475.1"/>
    </source>
</evidence>
<protein>
    <submittedName>
        <fullName evidence="1">Uncharacterized protein</fullName>
    </submittedName>
</protein>
<accession>E4X9R0</accession>
<dbReference type="AlphaFoldDB" id="E4X9R0"/>
<dbReference type="InParanoid" id="E4X9R0"/>
<reference evidence="1" key="1">
    <citation type="journal article" date="2010" name="Science">
        <title>Plasticity of animal genome architecture unmasked by rapid evolution of a pelagic tunicate.</title>
        <authorList>
            <person name="Denoeud F."/>
            <person name="Henriet S."/>
            <person name="Mungpakdee S."/>
            <person name="Aury J.M."/>
            <person name="Da Silva C."/>
            <person name="Brinkmann H."/>
            <person name="Mikhaleva J."/>
            <person name="Olsen L.C."/>
            <person name="Jubin C."/>
            <person name="Canestro C."/>
            <person name="Bouquet J.M."/>
            <person name="Danks G."/>
            <person name="Poulain J."/>
            <person name="Campsteijn C."/>
            <person name="Adamski M."/>
            <person name="Cross I."/>
            <person name="Yadetie F."/>
            <person name="Muffato M."/>
            <person name="Louis A."/>
            <person name="Butcher S."/>
            <person name="Tsagkogeorga G."/>
            <person name="Konrad A."/>
            <person name="Singh S."/>
            <person name="Jensen M.F."/>
            <person name="Cong E.H."/>
            <person name="Eikeseth-Otteraa H."/>
            <person name="Noel B."/>
            <person name="Anthouard V."/>
            <person name="Porcel B.M."/>
            <person name="Kachouri-Lafond R."/>
            <person name="Nishino A."/>
            <person name="Ugolini M."/>
            <person name="Chourrout P."/>
            <person name="Nishida H."/>
            <person name="Aasland R."/>
            <person name="Huzurbazar S."/>
            <person name="Westhof E."/>
            <person name="Delsuc F."/>
            <person name="Lehrach H."/>
            <person name="Reinhardt R."/>
            <person name="Weissenbach J."/>
            <person name="Roy S.W."/>
            <person name="Artiguenave F."/>
            <person name="Postlethwait J.H."/>
            <person name="Manak J.R."/>
            <person name="Thompson E.M."/>
            <person name="Jaillon O."/>
            <person name="Du Pasquier L."/>
            <person name="Boudinot P."/>
            <person name="Liberles D.A."/>
            <person name="Volff J.N."/>
            <person name="Philippe H."/>
            <person name="Lenhard B."/>
            <person name="Roest Crollius H."/>
            <person name="Wincker P."/>
            <person name="Chourrout D."/>
        </authorList>
    </citation>
    <scope>NUCLEOTIDE SEQUENCE [LARGE SCALE GENOMIC DNA]</scope>
</reference>
<dbReference type="Proteomes" id="UP000001307">
    <property type="component" value="Unassembled WGS sequence"/>
</dbReference>
<dbReference type="EMBL" id="FN653031">
    <property type="protein sequence ID" value="CBY08475.1"/>
    <property type="molecule type" value="Genomic_DNA"/>
</dbReference>
<sequence>MMVNQQIIMPQHMMQQPPMVLQQPPNHYQGHPQQHPGQMGFNMYQSHQVAPPIQEKDNQAVNTFTKNTSHFPSQFFPFCSSPSRLTPFMDKNYLFSFFPAFSCDEKSILPFLSISSDAKTRYFQSAQSPSFHVVTVQSMILTVTFHYQVRFVS</sequence>
<evidence type="ECO:0000313" key="2">
    <source>
        <dbReference type="Proteomes" id="UP000001307"/>
    </source>
</evidence>
<gene>
    <name evidence="1" type="ORF">GSOID_T00005046001</name>
</gene>
<organism evidence="1">
    <name type="scientific">Oikopleura dioica</name>
    <name type="common">Tunicate</name>
    <dbReference type="NCBI Taxonomy" id="34765"/>
    <lineage>
        <taxon>Eukaryota</taxon>
        <taxon>Metazoa</taxon>
        <taxon>Chordata</taxon>
        <taxon>Tunicata</taxon>
        <taxon>Appendicularia</taxon>
        <taxon>Copelata</taxon>
        <taxon>Oikopleuridae</taxon>
        <taxon>Oikopleura</taxon>
    </lineage>
</organism>
<keyword evidence="2" id="KW-1185">Reference proteome</keyword>